<proteinExistence type="predicted"/>
<accession>A0A1F6LJI6</accession>
<keyword evidence="1" id="KW-1133">Transmembrane helix</keyword>
<evidence type="ECO:0000313" key="2">
    <source>
        <dbReference type="EMBL" id="OGH59464.1"/>
    </source>
</evidence>
<name>A0A1F6LJI6_9BACT</name>
<organism evidence="2 3">
    <name type="scientific">Candidatus Magasanikbacteria bacterium RIFCSPHIGHO2_01_FULL_33_34</name>
    <dbReference type="NCBI Taxonomy" id="1798671"/>
    <lineage>
        <taxon>Bacteria</taxon>
        <taxon>Candidatus Magasanikiibacteriota</taxon>
    </lineage>
</organism>
<protein>
    <submittedName>
        <fullName evidence="2">Uncharacterized protein</fullName>
    </submittedName>
</protein>
<dbReference type="AlphaFoldDB" id="A0A1F6LJI6"/>
<gene>
    <name evidence="2" type="ORF">A2725_01400</name>
</gene>
<comment type="caution">
    <text evidence="2">The sequence shown here is derived from an EMBL/GenBank/DDBJ whole genome shotgun (WGS) entry which is preliminary data.</text>
</comment>
<keyword evidence="1" id="KW-0812">Transmembrane</keyword>
<dbReference type="Proteomes" id="UP000177067">
    <property type="component" value="Unassembled WGS sequence"/>
</dbReference>
<evidence type="ECO:0000256" key="1">
    <source>
        <dbReference type="SAM" id="Phobius"/>
    </source>
</evidence>
<sequence length="196" mass="22899">MNYADYFLIPLMVLGIVVFGWFIEDFIKPIIKGNDKYPTKSIKPIKKEIPQWHCETTYNVSSLDHLKYCVLMVVDFSEGTKKVQYLYIVHRDDVSNMVDFFKEHHSDPAIDIRSGMRNLLVLEHIFIRSFHQHSDVWVTTPGYGCGSRQHKYPVDSAEIDTTELKIIFSRDVEIKKEIDSDKKLAEIIPFKRNGDK</sequence>
<feature type="transmembrane region" description="Helical" evidence="1">
    <location>
        <begin position="6"/>
        <end position="23"/>
    </location>
</feature>
<keyword evidence="1" id="KW-0472">Membrane</keyword>
<evidence type="ECO:0000313" key="3">
    <source>
        <dbReference type="Proteomes" id="UP000177067"/>
    </source>
</evidence>
<reference evidence="2 3" key="1">
    <citation type="journal article" date="2016" name="Nat. Commun.">
        <title>Thousands of microbial genomes shed light on interconnected biogeochemical processes in an aquifer system.</title>
        <authorList>
            <person name="Anantharaman K."/>
            <person name="Brown C.T."/>
            <person name="Hug L.A."/>
            <person name="Sharon I."/>
            <person name="Castelle C.J."/>
            <person name="Probst A.J."/>
            <person name="Thomas B.C."/>
            <person name="Singh A."/>
            <person name="Wilkins M.J."/>
            <person name="Karaoz U."/>
            <person name="Brodie E.L."/>
            <person name="Williams K.H."/>
            <person name="Hubbard S.S."/>
            <person name="Banfield J.F."/>
        </authorList>
    </citation>
    <scope>NUCLEOTIDE SEQUENCE [LARGE SCALE GENOMIC DNA]</scope>
</reference>
<dbReference type="EMBL" id="MFPS01000007">
    <property type="protein sequence ID" value="OGH59464.1"/>
    <property type="molecule type" value="Genomic_DNA"/>
</dbReference>